<dbReference type="AlphaFoldDB" id="A0AAV4V075"/>
<organism evidence="1 2">
    <name type="scientific">Caerostris extrusa</name>
    <name type="common">Bark spider</name>
    <name type="synonym">Caerostris bankana</name>
    <dbReference type="NCBI Taxonomy" id="172846"/>
    <lineage>
        <taxon>Eukaryota</taxon>
        <taxon>Metazoa</taxon>
        <taxon>Ecdysozoa</taxon>
        <taxon>Arthropoda</taxon>
        <taxon>Chelicerata</taxon>
        <taxon>Arachnida</taxon>
        <taxon>Araneae</taxon>
        <taxon>Araneomorphae</taxon>
        <taxon>Entelegynae</taxon>
        <taxon>Araneoidea</taxon>
        <taxon>Araneidae</taxon>
        <taxon>Caerostris</taxon>
    </lineage>
</organism>
<evidence type="ECO:0000313" key="1">
    <source>
        <dbReference type="EMBL" id="GIY63284.1"/>
    </source>
</evidence>
<dbReference type="GO" id="GO:0016020">
    <property type="term" value="C:membrane"/>
    <property type="evidence" value="ECO:0007669"/>
    <property type="project" value="InterPro"/>
</dbReference>
<sequence length="97" mass="10902">MQPGMSFSGHYPKSLELENITDVIKQVLVNYDIRLRPNFGGEPLFIGMDLQIASFDAISEVNMPGLTSGNFIGFLKWDTPMRAVPLKVLPREDRCIC</sequence>
<accession>A0AAV4V075</accession>
<comment type="caution">
    <text evidence="1">The sequence shown here is derived from an EMBL/GenBank/DDBJ whole genome shotgun (WGS) entry which is preliminary data.</text>
</comment>
<dbReference type="InterPro" id="IPR036734">
    <property type="entry name" value="Neur_chan_lig-bd_sf"/>
</dbReference>
<dbReference type="GO" id="GO:0005230">
    <property type="term" value="F:extracellular ligand-gated monoatomic ion channel activity"/>
    <property type="evidence" value="ECO:0007669"/>
    <property type="project" value="InterPro"/>
</dbReference>
<protein>
    <submittedName>
        <fullName evidence="1">Uncharacterized protein</fullName>
    </submittedName>
</protein>
<gene>
    <name evidence="1" type="ORF">CEXT_310361</name>
</gene>
<keyword evidence="2" id="KW-1185">Reference proteome</keyword>
<reference evidence="1 2" key="1">
    <citation type="submission" date="2021-06" db="EMBL/GenBank/DDBJ databases">
        <title>Caerostris extrusa draft genome.</title>
        <authorList>
            <person name="Kono N."/>
            <person name="Arakawa K."/>
        </authorList>
    </citation>
    <scope>NUCLEOTIDE SEQUENCE [LARGE SCALE GENOMIC DNA]</scope>
</reference>
<proteinExistence type="predicted"/>
<dbReference type="EMBL" id="BPLR01013726">
    <property type="protein sequence ID" value="GIY63284.1"/>
    <property type="molecule type" value="Genomic_DNA"/>
</dbReference>
<dbReference type="Gene3D" id="2.70.170.10">
    <property type="entry name" value="Neurotransmitter-gated ion-channel ligand-binding domain"/>
    <property type="match status" value="1"/>
</dbReference>
<evidence type="ECO:0000313" key="2">
    <source>
        <dbReference type="Proteomes" id="UP001054945"/>
    </source>
</evidence>
<dbReference type="Proteomes" id="UP001054945">
    <property type="component" value="Unassembled WGS sequence"/>
</dbReference>
<name>A0AAV4V075_CAEEX</name>
<dbReference type="SUPFAM" id="SSF63712">
    <property type="entry name" value="Nicotinic receptor ligand binding domain-like"/>
    <property type="match status" value="1"/>
</dbReference>